<sequence>MIMRLSKLGNLNADKLLWSSTIRAIWLNVLTLVINFSAMMMEAVFGVSYLHRNSLVLFLSVFLLFLCRVSIRSWGLEQRMFMEFRDCVLLWPLLEQMVMFRS</sequence>
<evidence type="ECO:0000313" key="2">
    <source>
        <dbReference type="EMBL" id="KAF2602150.1"/>
    </source>
</evidence>
<comment type="caution">
    <text evidence="2">The sequence shown here is derived from an EMBL/GenBank/DDBJ whole genome shotgun (WGS) entry which is preliminary data.</text>
</comment>
<organism evidence="2">
    <name type="scientific">Brassica cretica</name>
    <name type="common">Mustard</name>
    <dbReference type="NCBI Taxonomy" id="69181"/>
    <lineage>
        <taxon>Eukaryota</taxon>
        <taxon>Viridiplantae</taxon>
        <taxon>Streptophyta</taxon>
        <taxon>Embryophyta</taxon>
        <taxon>Tracheophyta</taxon>
        <taxon>Spermatophyta</taxon>
        <taxon>Magnoliopsida</taxon>
        <taxon>eudicotyledons</taxon>
        <taxon>Gunneridae</taxon>
        <taxon>Pentapetalae</taxon>
        <taxon>rosids</taxon>
        <taxon>malvids</taxon>
        <taxon>Brassicales</taxon>
        <taxon>Brassicaceae</taxon>
        <taxon>Brassiceae</taxon>
        <taxon>Brassica</taxon>
    </lineage>
</organism>
<gene>
    <name evidence="2" type="ORF">F2Q70_00024717</name>
</gene>
<keyword evidence="1" id="KW-0812">Transmembrane</keyword>
<accession>A0A8S9L285</accession>
<feature type="transmembrane region" description="Helical" evidence="1">
    <location>
        <begin position="55"/>
        <end position="75"/>
    </location>
</feature>
<proteinExistence type="predicted"/>
<feature type="transmembrane region" description="Helical" evidence="1">
    <location>
        <begin position="25"/>
        <end position="49"/>
    </location>
</feature>
<keyword evidence="1" id="KW-0472">Membrane</keyword>
<reference evidence="2" key="1">
    <citation type="submission" date="2019-12" db="EMBL/GenBank/DDBJ databases">
        <title>Genome sequencing and annotation of Brassica cretica.</title>
        <authorList>
            <person name="Studholme D.J."/>
            <person name="Sarris P.F."/>
        </authorList>
    </citation>
    <scope>NUCLEOTIDE SEQUENCE</scope>
    <source>
        <strain evidence="2">PFS-102/07</strain>
        <tissue evidence="2">Leaf</tissue>
    </source>
</reference>
<keyword evidence="1" id="KW-1133">Transmembrane helix</keyword>
<dbReference type="EMBL" id="QGKY02000094">
    <property type="protein sequence ID" value="KAF2602150.1"/>
    <property type="molecule type" value="Genomic_DNA"/>
</dbReference>
<protein>
    <submittedName>
        <fullName evidence="2">Uncharacterized protein</fullName>
    </submittedName>
</protein>
<dbReference type="AlphaFoldDB" id="A0A8S9L285"/>
<evidence type="ECO:0000256" key="1">
    <source>
        <dbReference type="SAM" id="Phobius"/>
    </source>
</evidence>
<name>A0A8S9L285_BRACR</name>